<name>A0AAV9VBE0_9PEZI</name>
<comment type="caution">
    <text evidence="7">The sequence shown here is derived from an EMBL/GenBank/DDBJ whole genome shotgun (WGS) entry which is preliminary data.</text>
</comment>
<dbReference type="AlphaFoldDB" id="A0AAV9VBE0"/>
<feature type="transmembrane region" description="Helical" evidence="6">
    <location>
        <begin position="90"/>
        <end position="111"/>
    </location>
</feature>
<dbReference type="PANTHER" id="PTHR31465:SF11">
    <property type="entry name" value="DOMAIN PROTEIN, PUTATIVE (AFU_ORTHOLOGUE AFUA_3G10770)-RELATED"/>
    <property type="match status" value="1"/>
</dbReference>
<dbReference type="PANTHER" id="PTHR31465">
    <property type="entry name" value="PROTEIN RTA1-RELATED"/>
    <property type="match status" value="1"/>
</dbReference>
<evidence type="ECO:0000256" key="6">
    <source>
        <dbReference type="SAM" id="Phobius"/>
    </source>
</evidence>
<keyword evidence="8" id="KW-1185">Reference proteome</keyword>
<dbReference type="Proteomes" id="UP001375240">
    <property type="component" value="Unassembled WGS sequence"/>
</dbReference>
<keyword evidence="2 6" id="KW-0812">Transmembrane</keyword>
<feature type="transmembrane region" description="Helical" evidence="6">
    <location>
        <begin position="59"/>
        <end position="78"/>
    </location>
</feature>
<accession>A0AAV9VBE0</accession>
<dbReference type="GO" id="GO:0005886">
    <property type="term" value="C:plasma membrane"/>
    <property type="evidence" value="ECO:0007669"/>
    <property type="project" value="TreeGrafter"/>
</dbReference>
<sequence length="302" mass="33550">MSEEHDQRLLLRQGCHAAVPGIEPTYGYYPSLAAGIIFVILFGLSTIGHIYASFKGRHYWYLCFALGTIAEMIGWGGRVWSSQCPYNNNAFLMQISTLIFAPAFFTGGIYYILKQFIDITGRQYSLIRPSLYLWIFIGVDILSLALQAAGGGIASSESSEPDGDTATGTNIMVAGVLFQMASITVFCVFYAAFLWKSRDIQIAKAIMWLTYATVLSVTCIYIRSIYRTIELLQGWDGYLITTERYFIALDGAMMIIAVGVYNIVHPALLLPRPGEKVAESSIDEETGARVQSMGQRKNDIEK</sequence>
<evidence type="ECO:0008006" key="9">
    <source>
        <dbReference type="Google" id="ProtNLM"/>
    </source>
</evidence>
<feature type="region of interest" description="Disordered" evidence="5">
    <location>
        <begin position="280"/>
        <end position="302"/>
    </location>
</feature>
<feature type="transmembrane region" description="Helical" evidence="6">
    <location>
        <begin position="28"/>
        <end position="52"/>
    </location>
</feature>
<dbReference type="Pfam" id="PF04479">
    <property type="entry name" value="RTA1"/>
    <property type="match status" value="1"/>
</dbReference>
<feature type="transmembrane region" description="Helical" evidence="6">
    <location>
        <begin position="245"/>
        <end position="264"/>
    </location>
</feature>
<evidence type="ECO:0000256" key="1">
    <source>
        <dbReference type="ARBA" id="ARBA00004141"/>
    </source>
</evidence>
<keyword evidence="4 6" id="KW-0472">Membrane</keyword>
<evidence type="ECO:0000313" key="7">
    <source>
        <dbReference type="EMBL" id="KAK6359169.1"/>
    </source>
</evidence>
<evidence type="ECO:0000256" key="3">
    <source>
        <dbReference type="ARBA" id="ARBA00022989"/>
    </source>
</evidence>
<dbReference type="InterPro" id="IPR007568">
    <property type="entry name" value="RTA1"/>
</dbReference>
<reference evidence="7 8" key="1">
    <citation type="submission" date="2019-10" db="EMBL/GenBank/DDBJ databases">
        <authorList>
            <person name="Palmer J.M."/>
        </authorList>
    </citation>
    <scope>NUCLEOTIDE SEQUENCE [LARGE SCALE GENOMIC DNA]</scope>
    <source>
        <strain evidence="7 8">TWF696</strain>
    </source>
</reference>
<dbReference type="GO" id="GO:0000324">
    <property type="term" value="C:fungal-type vacuole"/>
    <property type="evidence" value="ECO:0007669"/>
    <property type="project" value="TreeGrafter"/>
</dbReference>
<evidence type="ECO:0000256" key="4">
    <source>
        <dbReference type="ARBA" id="ARBA00023136"/>
    </source>
</evidence>
<keyword evidence="3 6" id="KW-1133">Transmembrane helix</keyword>
<evidence type="ECO:0000313" key="8">
    <source>
        <dbReference type="Proteomes" id="UP001375240"/>
    </source>
</evidence>
<evidence type="ECO:0000256" key="2">
    <source>
        <dbReference type="ARBA" id="ARBA00022692"/>
    </source>
</evidence>
<feature type="transmembrane region" description="Helical" evidence="6">
    <location>
        <begin position="131"/>
        <end position="151"/>
    </location>
</feature>
<organism evidence="7 8">
    <name type="scientific">Orbilia brochopaga</name>
    <dbReference type="NCBI Taxonomy" id="3140254"/>
    <lineage>
        <taxon>Eukaryota</taxon>
        <taxon>Fungi</taxon>
        <taxon>Dikarya</taxon>
        <taxon>Ascomycota</taxon>
        <taxon>Pezizomycotina</taxon>
        <taxon>Orbiliomycetes</taxon>
        <taxon>Orbiliales</taxon>
        <taxon>Orbiliaceae</taxon>
        <taxon>Orbilia</taxon>
    </lineage>
</organism>
<dbReference type="EMBL" id="JAVHNQ010000001">
    <property type="protein sequence ID" value="KAK6359169.1"/>
    <property type="molecule type" value="Genomic_DNA"/>
</dbReference>
<feature type="transmembrane region" description="Helical" evidence="6">
    <location>
        <begin position="171"/>
        <end position="193"/>
    </location>
</feature>
<protein>
    <recommendedName>
        <fullName evidence="9">RTA1-like protein</fullName>
    </recommendedName>
</protein>
<comment type="subcellular location">
    <subcellularLocation>
        <location evidence="1">Membrane</location>
        <topology evidence="1">Multi-pass membrane protein</topology>
    </subcellularLocation>
</comment>
<feature type="transmembrane region" description="Helical" evidence="6">
    <location>
        <begin position="205"/>
        <end position="225"/>
    </location>
</feature>
<evidence type="ECO:0000256" key="5">
    <source>
        <dbReference type="SAM" id="MobiDB-lite"/>
    </source>
</evidence>
<proteinExistence type="predicted"/>
<gene>
    <name evidence="7" type="ORF">TWF696_000334</name>
</gene>